<evidence type="ECO:0000313" key="3">
    <source>
        <dbReference type="Proteomes" id="UP001574169"/>
    </source>
</evidence>
<dbReference type="Proteomes" id="UP001574169">
    <property type="component" value="Unassembled WGS sequence"/>
</dbReference>
<dbReference type="Pfam" id="PF13472">
    <property type="entry name" value="Lipase_GDSL_2"/>
    <property type="match status" value="1"/>
</dbReference>
<dbReference type="EC" id="3.1.-.-" evidence="2"/>
<gene>
    <name evidence="2" type="ORF">AAGV28_10565</name>
</gene>
<evidence type="ECO:0000313" key="2">
    <source>
        <dbReference type="EMBL" id="MFA9191807.1"/>
    </source>
</evidence>
<dbReference type="PANTHER" id="PTHR30383">
    <property type="entry name" value="THIOESTERASE 1/PROTEASE 1/LYSOPHOSPHOLIPASE L1"/>
    <property type="match status" value="1"/>
</dbReference>
<keyword evidence="2" id="KW-0378">Hydrolase</keyword>
<dbReference type="InterPro" id="IPR051532">
    <property type="entry name" value="Ester_Hydrolysis_Enzymes"/>
</dbReference>
<dbReference type="SUPFAM" id="SSF52266">
    <property type="entry name" value="SGNH hydrolase"/>
    <property type="match status" value="1"/>
</dbReference>
<name>A0ABV4TFY5_9FLAO</name>
<proteinExistence type="predicted"/>
<dbReference type="PANTHER" id="PTHR30383:SF5">
    <property type="entry name" value="SGNH HYDROLASE-TYPE ESTERASE DOMAIN-CONTAINING PROTEIN"/>
    <property type="match status" value="1"/>
</dbReference>
<dbReference type="RefSeq" id="WP_373406776.1">
    <property type="nucleotide sequence ID" value="NZ_JBCFQL010000010.1"/>
</dbReference>
<feature type="domain" description="SGNH hydrolase-type esterase" evidence="1">
    <location>
        <begin position="53"/>
        <end position="227"/>
    </location>
</feature>
<comment type="caution">
    <text evidence="2">The sequence shown here is derived from an EMBL/GenBank/DDBJ whole genome shotgun (WGS) entry which is preliminary data.</text>
</comment>
<evidence type="ECO:0000259" key="1">
    <source>
        <dbReference type="Pfam" id="PF13472"/>
    </source>
</evidence>
<dbReference type="InterPro" id="IPR013830">
    <property type="entry name" value="SGNH_hydro"/>
</dbReference>
<keyword evidence="3" id="KW-1185">Reference proteome</keyword>
<dbReference type="InterPro" id="IPR036514">
    <property type="entry name" value="SGNH_hydro_sf"/>
</dbReference>
<reference evidence="2 3" key="1">
    <citation type="submission" date="2024-04" db="EMBL/GenBank/DDBJ databases">
        <title>New Clade of Flavobacterium.</title>
        <authorList>
            <person name="Matos L."/>
            <person name="Proenca D.N."/>
            <person name="Fransisco R.M."/>
            <person name="Chung A.P."/>
            <person name="Maccario L."/>
            <person name="Sorensen S.J."/>
            <person name="Morais P.V."/>
        </authorList>
    </citation>
    <scope>NUCLEOTIDE SEQUENCE [LARGE SCALE GENOMIC DNA]</scope>
    <source>
        <strain evidence="2 3">FZUC8N2.13</strain>
    </source>
</reference>
<dbReference type="CDD" id="cd00229">
    <property type="entry name" value="SGNH_hydrolase"/>
    <property type="match status" value="1"/>
</dbReference>
<dbReference type="EMBL" id="JBCFQL010000010">
    <property type="protein sequence ID" value="MFA9191807.1"/>
    <property type="molecule type" value="Genomic_DNA"/>
</dbReference>
<protein>
    <submittedName>
        <fullName evidence="2">SGNH/GDSL hydrolase family protein</fullName>
        <ecNumber evidence="2">3.1.-.-</ecNumber>
    </submittedName>
</protein>
<sequence>MINKVLLSVVFFFIALSVRSQNPQNREYLNLKPLLSDLEKKWPNNKTINFVFHGHSVPSGYFNTPYVNTLKSYPHLILCYLKERFPYAVINVITTSIGGEQSEQGEVRFKDEVLTMRPDVIFIDYALNDRGIGLEKARIAWVKMIEESLANNKKIILFTPSPDMNENILSDNSLLAKHANQIKELALFYKIGLVDSYNAFKNRCLAGEALSFYMSQNNHPNEKGHKLIFEEIIKIFPEIN</sequence>
<accession>A0ABV4TFY5</accession>
<dbReference type="Gene3D" id="3.40.50.1110">
    <property type="entry name" value="SGNH hydrolase"/>
    <property type="match status" value="1"/>
</dbReference>
<organism evidence="2 3">
    <name type="scientific">Flavobacterium zubiriense</name>
    <dbReference type="NCBI Taxonomy" id="3138075"/>
    <lineage>
        <taxon>Bacteria</taxon>
        <taxon>Pseudomonadati</taxon>
        <taxon>Bacteroidota</taxon>
        <taxon>Flavobacteriia</taxon>
        <taxon>Flavobacteriales</taxon>
        <taxon>Flavobacteriaceae</taxon>
        <taxon>Flavobacterium</taxon>
    </lineage>
</organism>
<dbReference type="GO" id="GO:0016787">
    <property type="term" value="F:hydrolase activity"/>
    <property type="evidence" value="ECO:0007669"/>
    <property type="project" value="UniProtKB-KW"/>
</dbReference>